<keyword evidence="1" id="KW-0732">Signal</keyword>
<organism evidence="2 3">
    <name type="scientific">Leptolyngbya cf. ectocarpi LEGE 11479</name>
    <dbReference type="NCBI Taxonomy" id="1828722"/>
    <lineage>
        <taxon>Bacteria</taxon>
        <taxon>Bacillati</taxon>
        <taxon>Cyanobacteriota</taxon>
        <taxon>Cyanophyceae</taxon>
        <taxon>Leptolyngbyales</taxon>
        <taxon>Leptolyngbyaceae</taxon>
        <taxon>Leptolyngbya group</taxon>
        <taxon>Leptolyngbya</taxon>
    </lineage>
</organism>
<dbReference type="Proteomes" id="UP000615026">
    <property type="component" value="Unassembled WGS sequence"/>
</dbReference>
<name>A0A928ZTM8_LEPEC</name>
<comment type="caution">
    <text evidence="2">The sequence shown here is derived from an EMBL/GenBank/DDBJ whole genome shotgun (WGS) entry which is preliminary data.</text>
</comment>
<evidence type="ECO:0000256" key="1">
    <source>
        <dbReference type="SAM" id="SignalP"/>
    </source>
</evidence>
<sequence length="102" mass="11434">MAVPTIVQRLALLGLSLALTAGLTPAAQAAPLCRTVADHQVCVVKITRSAKYYWEYRAVVEIDHKRRPMGRYNCRTHAYVSREGKQTPNDIATQVICSFFKQ</sequence>
<feature type="signal peptide" evidence="1">
    <location>
        <begin position="1"/>
        <end position="29"/>
    </location>
</feature>
<evidence type="ECO:0000313" key="3">
    <source>
        <dbReference type="Proteomes" id="UP000615026"/>
    </source>
</evidence>
<gene>
    <name evidence="2" type="ORF">IQ260_06500</name>
</gene>
<feature type="chain" id="PRO_5037275677" evidence="1">
    <location>
        <begin position="30"/>
        <end position="102"/>
    </location>
</feature>
<reference evidence="2" key="1">
    <citation type="submission" date="2020-10" db="EMBL/GenBank/DDBJ databases">
        <authorList>
            <person name="Castelo-Branco R."/>
            <person name="Eusebio N."/>
            <person name="Adriana R."/>
            <person name="Vieira A."/>
            <person name="Brugerolle De Fraissinette N."/>
            <person name="Rezende De Castro R."/>
            <person name="Schneider M.P."/>
            <person name="Vasconcelos V."/>
            <person name="Leao P.N."/>
        </authorList>
    </citation>
    <scope>NUCLEOTIDE SEQUENCE</scope>
    <source>
        <strain evidence="2">LEGE 11479</strain>
    </source>
</reference>
<dbReference type="RefSeq" id="WP_193991961.1">
    <property type="nucleotide sequence ID" value="NZ_JADEXP010000036.1"/>
</dbReference>
<protein>
    <submittedName>
        <fullName evidence="2">Uncharacterized protein</fullName>
    </submittedName>
</protein>
<dbReference type="AlphaFoldDB" id="A0A928ZTM8"/>
<accession>A0A928ZTM8</accession>
<evidence type="ECO:0000313" key="2">
    <source>
        <dbReference type="EMBL" id="MBE9066299.1"/>
    </source>
</evidence>
<keyword evidence="3" id="KW-1185">Reference proteome</keyword>
<dbReference type="EMBL" id="JADEXP010000036">
    <property type="protein sequence ID" value="MBE9066299.1"/>
    <property type="molecule type" value="Genomic_DNA"/>
</dbReference>
<proteinExistence type="predicted"/>